<keyword evidence="2" id="KW-1133">Transmembrane helix</keyword>
<name>A0A6V8QL86_TRIAP</name>
<protein>
    <submittedName>
        <fullName evidence="3">Uncharacterized protein</fullName>
    </submittedName>
</protein>
<feature type="compositionally biased region" description="Basic and acidic residues" evidence="1">
    <location>
        <begin position="160"/>
        <end position="170"/>
    </location>
</feature>
<comment type="caution">
    <text evidence="3">The sequence shown here is derived from an EMBL/GenBank/DDBJ whole genome shotgun (WGS) entry which is preliminary data.</text>
</comment>
<sequence length="254" mass="28070">MPALPPFPRRLIGELAKAPQLSALVASSSLPTRAIDGDAATLVARQQETPTFVVIPETYNATHSSLSTGAIVGVVIGSAAGFILLLLILYTILGFGPFSGLFRTKEVVETKSYVSRSMLSSARPKTKKPRRKVPTMRAADILSIRRERTTRTTKRRTERRGKAPEIVEPMRRKREPSPLTTITSSSSGAPGRAPRDHLPSDYDEENEVVVIEETTPSSRRHSRKAGPSRDTGKGRRSSSRRSGYSEDDDRRYRR</sequence>
<gene>
    <name evidence="3" type="ORF">TASIC1_0002043500</name>
</gene>
<feature type="transmembrane region" description="Helical" evidence="2">
    <location>
        <begin position="70"/>
        <end position="93"/>
    </location>
</feature>
<organism evidence="3 4">
    <name type="scientific">Trichoderma asperellum</name>
    <name type="common">Filamentous fungus</name>
    <dbReference type="NCBI Taxonomy" id="101201"/>
    <lineage>
        <taxon>Eukaryota</taxon>
        <taxon>Fungi</taxon>
        <taxon>Dikarya</taxon>
        <taxon>Ascomycota</taxon>
        <taxon>Pezizomycotina</taxon>
        <taxon>Sordariomycetes</taxon>
        <taxon>Hypocreomycetidae</taxon>
        <taxon>Hypocreales</taxon>
        <taxon>Hypocreaceae</taxon>
        <taxon>Trichoderma</taxon>
    </lineage>
</organism>
<keyword evidence="2" id="KW-0812">Transmembrane</keyword>
<evidence type="ECO:0000256" key="1">
    <source>
        <dbReference type="SAM" id="MobiDB-lite"/>
    </source>
</evidence>
<evidence type="ECO:0000313" key="3">
    <source>
        <dbReference type="EMBL" id="GFP53251.1"/>
    </source>
</evidence>
<keyword evidence="2" id="KW-0472">Membrane</keyword>
<evidence type="ECO:0000256" key="2">
    <source>
        <dbReference type="SAM" id="Phobius"/>
    </source>
</evidence>
<dbReference type="EMBL" id="BLZH01000002">
    <property type="protein sequence ID" value="GFP53251.1"/>
    <property type="molecule type" value="Genomic_DNA"/>
</dbReference>
<dbReference type="OrthoDB" id="5423884at2759"/>
<evidence type="ECO:0000313" key="4">
    <source>
        <dbReference type="Proteomes" id="UP000517252"/>
    </source>
</evidence>
<feature type="region of interest" description="Disordered" evidence="1">
    <location>
        <begin position="145"/>
        <end position="254"/>
    </location>
</feature>
<reference evidence="3 4" key="1">
    <citation type="submission" date="2020-07" db="EMBL/GenBank/DDBJ databases">
        <title>Trichoderma asperellum IC-1 whole genome shotgun sequence.</title>
        <authorList>
            <person name="Kanamasa S."/>
            <person name="Takahashi H."/>
        </authorList>
    </citation>
    <scope>NUCLEOTIDE SEQUENCE [LARGE SCALE GENOMIC DNA]</scope>
    <source>
        <strain evidence="3 4">IC-1</strain>
    </source>
</reference>
<dbReference type="AlphaFoldDB" id="A0A6V8QL86"/>
<proteinExistence type="predicted"/>
<dbReference type="Proteomes" id="UP000517252">
    <property type="component" value="Unassembled WGS sequence"/>
</dbReference>
<accession>A0A6V8QL86</accession>